<reference evidence="1" key="1">
    <citation type="submission" date="2021-06" db="EMBL/GenBank/DDBJ databases">
        <title>Parelaphostrongylus tenuis whole genome reference sequence.</title>
        <authorList>
            <person name="Garwood T.J."/>
            <person name="Larsen P.A."/>
            <person name="Fountain-Jones N.M."/>
            <person name="Garbe J.R."/>
            <person name="Macchietto M.G."/>
            <person name="Kania S.A."/>
            <person name="Gerhold R.W."/>
            <person name="Richards J.E."/>
            <person name="Wolf T.M."/>
        </authorList>
    </citation>
    <scope>NUCLEOTIDE SEQUENCE</scope>
    <source>
        <strain evidence="1">MNPRO001-30</strain>
        <tissue evidence="1">Meninges</tissue>
    </source>
</reference>
<dbReference type="Proteomes" id="UP001196413">
    <property type="component" value="Unassembled WGS sequence"/>
</dbReference>
<accession>A0AAD5RD38</accession>
<protein>
    <submittedName>
        <fullName evidence="1">Uncharacterized protein</fullName>
    </submittedName>
</protein>
<evidence type="ECO:0000313" key="1">
    <source>
        <dbReference type="EMBL" id="KAJ1373861.1"/>
    </source>
</evidence>
<name>A0AAD5RD38_PARTN</name>
<dbReference type="EMBL" id="JAHQIW010007360">
    <property type="protein sequence ID" value="KAJ1373861.1"/>
    <property type="molecule type" value="Genomic_DNA"/>
</dbReference>
<gene>
    <name evidence="1" type="ORF">KIN20_036390</name>
</gene>
<organism evidence="1 2">
    <name type="scientific">Parelaphostrongylus tenuis</name>
    <name type="common">Meningeal worm</name>
    <dbReference type="NCBI Taxonomy" id="148309"/>
    <lineage>
        <taxon>Eukaryota</taxon>
        <taxon>Metazoa</taxon>
        <taxon>Ecdysozoa</taxon>
        <taxon>Nematoda</taxon>
        <taxon>Chromadorea</taxon>
        <taxon>Rhabditida</taxon>
        <taxon>Rhabditina</taxon>
        <taxon>Rhabditomorpha</taxon>
        <taxon>Strongyloidea</taxon>
        <taxon>Metastrongylidae</taxon>
        <taxon>Parelaphostrongylus</taxon>
    </lineage>
</organism>
<proteinExistence type="predicted"/>
<keyword evidence="2" id="KW-1185">Reference proteome</keyword>
<evidence type="ECO:0000313" key="2">
    <source>
        <dbReference type="Proteomes" id="UP001196413"/>
    </source>
</evidence>
<sequence>MAGHVLLQQWIFGGVRRETNQCFLVAVPDRKAPTLLAAIKTALPKIVNNPNAIALVVDLLSQRYLLLNDEKLMIVCHPVRLRNATETWDTK</sequence>
<dbReference type="AlphaFoldDB" id="A0AAD5RD38"/>
<comment type="caution">
    <text evidence="1">The sequence shown here is derived from an EMBL/GenBank/DDBJ whole genome shotgun (WGS) entry which is preliminary data.</text>
</comment>